<feature type="transmembrane region" description="Helical" evidence="4">
    <location>
        <begin position="7"/>
        <end position="24"/>
    </location>
</feature>
<protein>
    <submittedName>
        <fullName evidence="6">Phytoene dehydrogenase-related protein</fullName>
    </submittedName>
</protein>
<evidence type="ECO:0000259" key="5">
    <source>
        <dbReference type="Pfam" id="PF01593"/>
    </source>
</evidence>
<sequence length="431" mass="48163">MEKKWDVVIIGGGLAGLIAANYLSRSGLSILILEKGKKVGGRAKTDRIHQQYFNLGPHALYKKGKAISILKELNVQLHGKSPHLAGDLIKDNLNYSAPFTASGILTTNLLNWKEKMEWVGVLVRLMTINTEKLAHLSLEQWVQHTTSSKNVQSLLHSLGRLSTYCHAPEQASAKVIVSHMKASLSGVLYLDNGWQTFIDRLHNHAVISGVQVQTHKSVNHIDPIEHNQFKLVLSNDEQIECKYVLSTTGPHELNHMLGEKSPFCQIDSFTKLTSVKGATLDVALTRLPNPKKLFAMGITEPIYFSVHSNYARLSDDGKSFVMHVFKYHHPDANIDINRVKNELEDFLEIIQPGWKSYKITSRYLPQIIVNQRLPQIGEEQMLKCIKKVIPGLYIAGDWACTDSILSEGAVSSGKQAAKDILEKERGYSLAD</sequence>
<keyword evidence="4" id="KW-1133">Transmembrane helix</keyword>
<feature type="binding site" evidence="3">
    <location>
        <position position="218"/>
    </location>
    <ligand>
        <name>FAD</name>
        <dbReference type="ChEBI" id="CHEBI:57692"/>
    </ligand>
</feature>
<dbReference type="GO" id="GO:0016491">
    <property type="term" value="F:oxidoreductase activity"/>
    <property type="evidence" value="ECO:0007669"/>
    <property type="project" value="UniProtKB-KW"/>
</dbReference>
<evidence type="ECO:0000256" key="1">
    <source>
        <dbReference type="ARBA" id="ARBA00001974"/>
    </source>
</evidence>
<dbReference type="PANTHER" id="PTHR42923:SF3">
    <property type="entry name" value="PROTOPORPHYRINOGEN OXIDASE"/>
    <property type="match status" value="1"/>
</dbReference>
<dbReference type="InterPro" id="IPR050464">
    <property type="entry name" value="Zeta_carotene_desat/Oxidored"/>
</dbReference>
<keyword evidence="4" id="KW-0472">Membrane</keyword>
<dbReference type="InterPro" id="IPR036188">
    <property type="entry name" value="FAD/NAD-bd_sf"/>
</dbReference>
<feature type="domain" description="Amine oxidase" evidence="5">
    <location>
        <begin position="14"/>
        <end position="421"/>
    </location>
</feature>
<dbReference type="Proteomes" id="UP000199159">
    <property type="component" value="Unassembled WGS sequence"/>
</dbReference>
<name>A0A1H0PT20_9BACI</name>
<accession>A0A1H0PT20</accession>
<comment type="cofactor">
    <cofactor evidence="1">
        <name>FAD</name>
        <dbReference type="ChEBI" id="CHEBI:57692"/>
    </cofactor>
</comment>
<dbReference type="RefSeq" id="WP_090849490.1">
    <property type="nucleotide sequence ID" value="NZ_FNJU01000001.1"/>
</dbReference>
<keyword evidence="7" id="KW-1185">Reference proteome</keyword>
<dbReference type="AlphaFoldDB" id="A0A1H0PT20"/>
<dbReference type="EMBL" id="FNJU01000001">
    <property type="protein sequence ID" value="SDP08253.1"/>
    <property type="molecule type" value="Genomic_DNA"/>
</dbReference>
<evidence type="ECO:0000256" key="4">
    <source>
        <dbReference type="SAM" id="Phobius"/>
    </source>
</evidence>
<keyword evidence="4" id="KW-0812">Transmembrane</keyword>
<dbReference type="InterPro" id="IPR001613">
    <property type="entry name" value="Flavin_amine_oxidase"/>
</dbReference>
<dbReference type="Gene3D" id="3.50.50.60">
    <property type="entry name" value="FAD/NAD(P)-binding domain"/>
    <property type="match status" value="1"/>
</dbReference>
<dbReference type="InterPro" id="IPR002937">
    <property type="entry name" value="Amino_oxidase"/>
</dbReference>
<dbReference type="PRINTS" id="PR00757">
    <property type="entry name" value="AMINEOXDASEF"/>
</dbReference>
<evidence type="ECO:0000313" key="6">
    <source>
        <dbReference type="EMBL" id="SDP08253.1"/>
    </source>
</evidence>
<gene>
    <name evidence="6" type="ORF">SAMN05216565_101456</name>
</gene>
<organism evidence="6 7">
    <name type="scientific">Litchfieldia salsa</name>
    <dbReference type="NCBI Taxonomy" id="930152"/>
    <lineage>
        <taxon>Bacteria</taxon>
        <taxon>Bacillati</taxon>
        <taxon>Bacillota</taxon>
        <taxon>Bacilli</taxon>
        <taxon>Bacillales</taxon>
        <taxon>Bacillaceae</taxon>
        <taxon>Litchfieldia</taxon>
    </lineage>
</organism>
<dbReference type="OrthoDB" id="269318at2"/>
<evidence type="ECO:0000256" key="3">
    <source>
        <dbReference type="PIRSR" id="PIRSR601613-1"/>
    </source>
</evidence>
<dbReference type="PANTHER" id="PTHR42923">
    <property type="entry name" value="PROTOPORPHYRINOGEN OXIDASE"/>
    <property type="match status" value="1"/>
</dbReference>
<keyword evidence="2" id="KW-0560">Oxidoreductase</keyword>
<dbReference type="Pfam" id="PF01593">
    <property type="entry name" value="Amino_oxidase"/>
    <property type="match status" value="1"/>
</dbReference>
<reference evidence="7" key="1">
    <citation type="submission" date="2016-10" db="EMBL/GenBank/DDBJ databases">
        <authorList>
            <person name="Varghese N."/>
            <person name="Submissions S."/>
        </authorList>
    </citation>
    <scope>NUCLEOTIDE SEQUENCE [LARGE SCALE GENOMIC DNA]</scope>
    <source>
        <strain evidence="7">IBRC-M10078</strain>
    </source>
</reference>
<evidence type="ECO:0000256" key="2">
    <source>
        <dbReference type="ARBA" id="ARBA00023002"/>
    </source>
</evidence>
<evidence type="ECO:0000313" key="7">
    <source>
        <dbReference type="Proteomes" id="UP000199159"/>
    </source>
</evidence>
<dbReference type="STRING" id="930152.SAMN05216565_101456"/>
<proteinExistence type="predicted"/>
<dbReference type="SUPFAM" id="SSF51905">
    <property type="entry name" value="FAD/NAD(P)-binding domain"/>
    <property type="match status" value="1"/>
</dbReference>
<dbReference type="Gene3D" id="3.90.660.50">
    <property type="match status" value="1"/>
</dbReference>